<accession>A0A0C7U2Q1</accession>
<gene>
    <name evidence="1" type="primary">ORF_017</name>
</gene>
<evidence type="ECO:0000313" key="1">
    <source>
        <dbReference type="EMBL" id="CEQ38329.1"/>
    </source>
</evidence>
<dbReference type="EMBL" id="LN610582">
    <property type="protein sequence ID" value="CEQ38329.1"/>
    <property type="molecule type" value="Genomic_DNA"/>
</dbReference>
<organism evidence="1">
    <name type="scientific">Pseudomonas phage vB_PaeM_PAO1_Ab06</name>
    <dbReference type="NCBI Taxonomy" id="1548910"/>
    <lineage>
        <taxon>Viruses</taxon>
        <taxon>Duplodnaviria</taxon>
        <taxon>Heunggongvirae</taxon>
        <taxon>Uroviricota</taxon>
        <taxon>Caudoviricetes</taxon>
        <taxon>Vandenendeviridae</taxon>
        <taxon>Nankokuvirus</taxon>
        <taxon>Nankokuvirus Ab03</taxon>
    </lineage>
</organism>
<reference evidence="1" key="1">
    <citation type="journal article" date="2015" name="PLoS ONE">
        <title>Investigation of a Large Collection of Pseudomonas aeruginosa Bacteriophages Collected from a Single Environmental Source in Abidjan, Cote d'Ivoire.</title>
        <authorList>
            <person name="Essoh C."/>
            <person name="Latino L."/>
            <person name="Midoux C."/>
            <person name="Blouin Y."/>
            <person name="Loukou G."/>
            <person name="Nguetta S.P."/>
            <person name="Lathro S."/>
            <person name="Cablanmian A."/>
            <person name="Kouassi A.K."/>
            <person name="Vergnaud G."/>
            <person name="Pourcel C."/>
        </authorList>
    </citation>
    <scope>NUCLEOTIDE SEQUENCE [LARGE SCALE GENOMIC DNA]</scope>
    <source>
        <strain evidence="1">Ab06</strain>
    </source>
</reference>
<sequence length="179" mass="20439">MNIDWSKAPKGATHWEPTSQKFVGGWMKKEGSSWFWWSNKTQTWNPSYLGDPSRLETFQPLPQKTWDGQGLPPVGTVCEAIHEDINSGKPVKAEILKHHDNGLSVAFFWVDAPVEAEGNLYWAQRFRPLRTPEQIADEQRRKDIIELANVIRDAGDGNDYMLAEALHDAGYRKKESDDD</sequence>
<protein>
    <submittedName>
        <fullName evidence="1">Uncharacterized protein</fullName>
    </submittedName>
</protein>
<proteinExistence type="predicted"/>
<name>A0A0C7U2Q1_9CAUD</name>